<sequence length="177" mass="19608">MGPKNTSLPFLLFSSSSSPRTRLSLLNPELINRLKTESRHSTFARSRSTLREFTAGDYVRVKGTRPGDPLWLAGTITRRISAVTCTVRVDNEERFVHADHIVSAKRPDYRPARSSHSVLQLPGRLDEADPMAAREMAAVPDRQQGDDEALQDQSSHERPASGRLKDGQAISGSESLE</sequence>
<comment type="caution">
    <text evidence="1">The sequence shown here is derived from an EMBL/GenBank/DDBJ whole genome shotgun (WGS) entry which is preliminary data.</text>
</comment>
<dbReference type="Proteomes" id="UP000821865">
    <property type="component" value="Chromosome 2"/>
</dbReference>
<accession>A0ACB8D9H9</accession>
<evidence type="ECO:0000313" key="1">
    <source>
        <dbReference type="EMBL" id="KAH7964729.1"/>
    </source>
</evidence>
<proteinExistence type="predicted"/>
<name>A0ACB8D9H9_DERSI</name>
<organism evidence="1 2">
    <name type="scientific">Dermacentor silvarum</name>
    <name type="common">Tick</name>
    <dbReference type="NCBI Taxonomy" id="543639"/>
    <lineage>
        <taxon>Eukaryota</taxon>
        <taxon>Metazoa</taxon>
        <taxon>Ecdysozoa</taxon>
        <taxon>Arthropoda</taxon>
        <taxon>Chelicerata</taxon>
        <taxon>Arachnida</taxon>
        <taxon>Acari</taxon>
        <taxon>Parasitiformes</taxon>
        <taxon>Ixodida</taxon>
        <taxon>Ixodoidea</taxon>
        <taxon>Ixodidae</taxon>
        <taxon>Rhipicephalinae</taxon>
        <taxon>Dermacentor</taxon>
    </lineage>
</organism>
<keyword evidence="2" id="KW-1185">Reference proteome</keyword>
<dbReference type="EMBL" id="CM023471">
    <property type="protein sequence ID" value="KAH7964729.1"/>
    <property type="molecule type" value="Genomic_DNA"/>
</dbReference>
<evidence type="ECO:0000313" key="2">
    <source>
        <dbReference type="Proteomes" id="UP000821865"/>
    </source>
</evidence>
<reference evidence="1" key="1">
    <citation type="submission" date="2020-05" db="EMBL/GenBank/DDBJ databases">
        <title>Large-scale comparative analyses of tick genomes elucidate their genetic diversity and vector capacities.</title>
        <authorList>
            <person name="Jia N."/>
            <person name="Wang J."/>
            <person name="Shi W."/>
            <person name="Du L."/>
            <person name="Sun Y."/>
            <person name="Zhan W."/>
            <person name="Jiang J."/>
            <person name="Wang Q."/>
            <person name="Zhang B."/>
            <person name="Ji P."/>
            <person name="Sakyi L.B."/>
            <person name="Cui X."/>
            <person name="Yuan T."/>
            <person name="Jiang B."/>
            <person name="Yang W."/>
            <person name="Lam T.T.-Y."/>
            <person name="Chang Q."/>
            <person name="Ding S."/>
            <person name="Wang X."/>
            <person name="Zhu J."/>
            <person name="Ruan X."/>
            <person name="Zhao L."/>
            <person name="Wei J."/>
            <person name="Que T."/>
            <person name="Du C."/>
            <person name="Cheng J."/>
            <person name="Dai P."/>
            <person name="Han X."/>
            <person name="Huang E."/>
            <person name="Gao Y."/>
            <person name="Liu J."/>
            <person name="Shao H."/>
            <person name="Ye R."/>
            <person name="Li L."/>
            <person name="Wei W."/>
            <person name="Wang X."/>
            <person name="Wang C."/>
            <person name="Yang T."/>
            <person name="Huo Q."/>
            <person name="Li W."/>
            <person name="Guo W."/>
            <person name="Chen H."/>
            <person name="Zhou L."/>
            <person name="Ni X."/>
            <person name="Tian J."/>
            <person name="Zhou Y."/>
            <person name="Sheng Y."/>
            <person name="Liu T."/>
            <person name="Pan Y."/>
            <person name="Xia L."/>
            <person name="Li J."/>
            <person name="Zhao F."/>
            <person name="Cao W."/>
        </authorList>
    </citation>
    <scope>NUCLEOTIDE SEQUENCE</scope>
    <source>
        <strain evidence="1">Dsil-2018</strain>
    </source>
</reference>
<protein>
    <submittedName>
        <fullName evidence="1">Uncharacterized protein</fullName>
    </submittedName>
</protein>
<gene>
    <name evidence="1" type="ORF">HPB49_001037</name>
</gene>